<dbReference type="GO" id="GO:0005634">
    <property type="term" value="C:nucleus"/>
    <property type="evidence" value="ECO:0007669"/>
    <property type="project" value="TreeGrafter"/>
</dbReference>
<dbReference type="GO" id="GO:0005737">
    <property type="term" value="C:cytoplasm"/>
    <property type="evidence" value="ECO:0007669"/>
    <property type="project" value="TreeGrafter"/>
</dbReference>
<dbReference type="GO" id="GO:0010427">
    <property type="term" value="F:abscisic acid binding"/>
    <property type="evidence" value="ECO:0007669"/>
    <property type="project" value="InterPro"/>
</dbReference>
<dbReference type="GO" id="GO:0038023">
    <property type="term" value="F:signaling receptor activity"/>
    <property type="evidence" value="ECO:0007669"/>
    <property type="project" value="InterPro"/>
</dbReference>
<keyword evidence="6" id="KW-1185">Reference proteome</keyword>
<dbReference type="Pfam" id="PF00407">
    <property type="entry name" value="Bet_v_1"/>
    <property type="match status" value="1"/>
</dbReference>
<dbReference type="PANTHER" id="PTHR31213">
    <property type="entry name" value="OS08G0374000 PROTEIN-RELATED"/>
    <property type="match status" value="1"/>
</dbReference>
<protein>
    <recommendedName>
        <fullName evidence="4">Bet v I/Major latex protein domain-containing protein</fullName>
    </recommendedName>
</protein>
<dbReference type="InterPro" id="IPR024949">
    <property type="entry name" value="Bet_v_I_allergen"/>
</dbReference>
<feature type="domain" description="Bet v I/Major latex protein" evidence="4">
    <location>
        <begin position="54"/>
        <end position="176"/>
    </location>
</feature>
<dbReference type="STRING" id="22663.A0A2I0IX45"/>
<dbReference type="AlphaFoldDB" id="A0A2I0IX45"/>
<dbReference type="GO" id="GO:0009738">
    <property type="term" value="P:abscisic acid-activated signaling pathway"/>
    <property type="evidence" value="ECO:0007669"/>
    <property type="project" value="InterPro"/>
</dbReference>
<keyword evidence="3" id="KW-0568">Pathogenesis-related protein</keyword>
<proteinExistence type="inferred from homology"/>
<gene>
    <name evidence="5" type="ORF">CRG98_031630</name>
</gene>
<name>A0A2I0IX45_PUNGR</name>
<comment type="similarity">
    <text evidence="1">Belongs to the BetVI family.</text>
</comment>
<evidence type="ECO:0000256" key="3">
    <source>
        <dbReference type="ARBA" id="ARBA00023265"/>
    </source>
</evidence>
<evidence type="ECO:0000313" key="5">
    <source>
        <dbReference type="EMBL" id="PKI47966.1"/>
    </source>
</evidence>
<dbReference type="PRINTS" id="PR00634">
    <property type="entry name" value="BETALLERGEN"/>
</dbReference>
<dbReference type="EMBL" id="PGOL01002443">
    <property type="protein sequence ID" value="PKI47966.1"/>
    <property type="molecule type" value="Genomic_DNA"/>
</dbReference>
<dbReference type="InterPro" id="IPR050279">
    <property type="entry name" value="Plant_def-hormone_signal"/>
</dbReference>
<evidence type="ECO:0000256" key="1">
    <source>
        <dbReference type="ARBA" id="ARBA00009744"/>
    </source>
</evidence>
<evidence type="ECO:0000256" key="2">
    <source>
        <dbReference type="ARBA" id="ARBA00022821"/>
    </source>
</evidence>
<dbReference type="InterPro" id="IPR000916">
    <property type="entry name" value="Bet_v_I/MLP"/>
</dbReference>
<comment type="caution">
    <text evidence="5">The sequence shown here is derived from an EMBL/GenBank/DDBJ whole genome shotgun (WGS) entry which is preliminary data.</text>
</comment>
<dbReference type="FunFam" id="3.30.530.20:FF:000007">
    <property type="entry name" value="Major pollen allergen Bet v 1-A"/>
    <property type="match status" value="1"/>
</dbReference>
<accession>A0A2I0IX45</accession>
<sequence>MDPIRKIEKGTGGSLSLPKNILRQAKPRQLVGPPSSKYWLPLSGENGRNQLHPGVHTSITPSRIFKALILDSHNLIPGIAPEGIKSIEFVEADGGIGSIKETNFAYGRHLKWLKNRVEAIDAGKLVCKYTLIESDIAFDKIDSVVNEVKFIASSDGGGCLHYVKARVELKEEDIKQGKDKAMGTVQSCRGIPARQSRRLCSNESGSEFG</sequence>
<dbReference type="CDD" id="cd07816">
    <property type="entry name" value="Bet_v1-like"/>
    <property type="match status" value="1"/>
</dbReference>
<keyword evidence="2" id="KW-0611">Plant defense</keyword>
<dbReference type="SUPFAM" id="SSF55961">
    <property type="entry name" value="Bet v1-like"/>
    <property type="match status" value="1"/>
</dbReference>
<dbReference type="InterPro" id="IPR023393">
    <property type="entry name" value="START-like_dom_sf"/>
</dbReference>
<dbReference type="GO" id="GO:0004864">
    <property type="term" value="F:protein phosphatase inhibitor activity"/>
    <property type="evidence" value="ECO:0007669"/>
    <property type="project" value="InterPro"/>
</dbReference>
<dbReference type="PANTHER" id="PTHR31213:SF157">
    <property type="entry name" value="MAJOR ALLERGEN MAL D 1-LIKE"/>
    <property type="match status" value="1"/>
</dbReference>
<reference evidence="5 6" key="1">
    <citation type="submission" date="2017-11" db="EMBL/GenBank/DDBJ databases">
        <title>De-novo sequencing of pomegranate (Punica granatum L.) genome.</title>
        <authorList>
            <person name="Akparov Z."/>
            <person name="Amiraslanov A."/>
            <person name="Hajiyeva S."/>
            <person name="Abbasov M."/>
            <person name="Kaur K."/>
            <person name="Hamwieh A."/>
            <person name="Solovyev V."/>
            <person name="Salamov A."/>
            <person name="Braich B."/>
            <person name="Kosarev P."/>
            <person name="Mahmoud A."/>
            <person name="Hajiyev E."/>
            <person name="Babayeva S."/>
            <person name="Izzatullayeva V."/>
            <person name="Mammadov A."/>
            <person name="Mammadov A."/>
            <person name="Sharifova S."/>
            <person name="Ojaghi J."/>
            <person name="Eynullazada K."/>
            <person name="Bayramov B."/>
            <person name="Abdulazimova A."/>
            <person name="Shahmuradov I."/>
        </authorList>
    </citation>
    <scope>NUCLEOTIDE SEQUENCE [LARGE SCALE GENOMIC DNA]</scope>
    <source>
        <strain evidence="6">cv. AG2017</strain>
        <tissue evidence="5">Leaf</tissue>
    </source>
</reference>
<dbReference type="Gene3D" id="3.30.530.20">
    <property type="match status" value="1"/>
</dbReference>
<organism evidence="5 6">
    <name type="scientific">Punica granatum</name>
    <name type="common">Pomegranate</name>
    <dbReference type="NCBI Taxonomy" id="22663"/>
    <lineage>
        <taxon>Eukaryota</taxon>
        <taxon>Viridiplantae</taxon>
        <taxon>Streptophyta</taxon>
        <taxon>Embryophyta</taxon>
        <taxon>Tracheophyta</taxon>
        <taxon>Spermatophyta</taxon>
        <taxon>Magnoliopsida</taxon>
        <taxon>eudicotyledons</taxon>
        <taxon>Gunneridae</taxon>
        <taxon>Pentapetalae</taxon>
        <taxon>rosids</taxon>
        <taxon>malvids</taxon>
        <taxon>Myrtales</taxon>
        <taxon>Lythraceae</taxon>
        <taxon>Punica</taxon>
    </lineage>
</organism>
<dbReference type="Proteomes" id="UP000233551">
    <property type="component" value="Unassembled WGS sequence"/>
</dbReference>
<evidence type="ECO:0000313" key="6">
    <source>
        <dbReference type="Proteomes" id="UP000233551"/>
    </source>
</evidence>
<evidence type="ECO:0000259" key="4">
    <source>
        <dbReference type="Pfam" id="PF00407"/>
    </source>
</evidence>
<dbReference type="GO" id="GO:0006952">
    <property type="term" value="P:defense response"/>
    <property type="evidence" value="ECO:0007669"/>
    <property type="project" value="UniProtKB-KW"/>
</dbReference>